<dbReference type="Proteomes" id="UP000683925">
    <property type="component" value="Unassembled WGS sequence"/>
</dbReference>
<dbReference type="PANTHER" id="PTHR47763:SF1">
    <property type="entry name" value="DUF659 DOMAIN-CONTAINING PROTEIN"/>
    <property type="match status" value="1"/>
</dbReference>
<keyword evidence="2" id="KW-0808">Transferase</keyword>
<keyword evidence="4" id="KW-0175">Coiled coil</keyword>
<sequence length="762" mass="89111">MKRSIQILPMNIPGREAPIVLEINDTDLFHFQAKKKVADQVKNQSPDEFVFYSRSKNLVVHEDDRVSKLFLNKEQNEIELYLTSNLIKKTVLGEQGNEQVGGQFQNKQENEIQELKKENKILQAKLQEYKSGNKISFHENQETELQNQLEQMKKEFDYRLNVEEEHRANIIQKYNESQNAQTLLKKELMQKEKQIDDLKYQQRLLEAEKKFLEEQHQKEIQERIKSQGGNNQNNNQLVEVKFDFEKLKALYSEEQFERIKDKEIISQQKKQLQKIENNFLKKSEEFREGRSLQQLEISKLNDQLISVNEQCYNYRNEIGKQKKEIDHLAQTLELSKKKIGQLEKELNLSYAEISNLKKSEEEKVTEIKRKEVLVNEIKNSKDVQQTITVNLEQEKSDLQKQLQTKTDRCRQLEADNALKSAQIKNLESRVQDEIDAKKKITEMAKQEMENLLNRLVIEQDKLKAEQQAKNLIVKRIKDNAILKAKDEKIISPTEALMRNIPNPQQFLQIENMMTKDVIAQVSIIKVDKKKAIESLTKQDPNITQFVKPEPVGNWEIKQSIAINGDGTKRKGFLMKIIKSDGNLYNNQVFLIKQLTGFEKIVSVDKALYVAKNTLIAKVLAENFQDRIHGVSKIFPQRFSYNELFLLNIEDNYYIAEHVEQGQFIKFNGKGESNLSDKEQYIKSYFYAFSIFTYMATQKMLMVTNIQGFQIGLEYILCDPIVSSPEGIMGDEDLAEEHILEFEKTYLSNPKKYGKEFLSILGY</sequence>
<dbReference type="Pfam" id="PF02816">
    <property type="entry name" value="Alpha_kinase"/>
    <property type="match status" value="1"/>
</dbReference>
<dbReference type="AlphaFoldDB" id="A0A8S1VPK6"/>
<comment type="caution">
    <text evidence="6">The sequence shown here is derived from an EMBL/GenBank/DDBJ whole genome shotgun (WGS) entry which is preliminary data.</text>
</comment>
<keyword evidence="7" id="KW-1185">Reference proteome</keyword>
<feature type="domain" description="Alpha-type protein kinase" evidence="5">
    <location>
        <begin position="537"/>
        <end position="762"/>
    </location>
</feature>
<keyword evidence="1" id="KW-0723">Serine/threonine-protein kinase</keyword>
<protein>
    <recommendedName>
        <fullName evidence="5">Alpha-type protein kinase domain-containing protein</fullName>
    </recommendedName>
</protein>
<evidence type="ECO:0000256" key="3">
    <source>
        <dbReference type="ARBA" id="ARBA00022777"/>
    </source>
</evidence>
<dbReference type="GO" id="GO:0004674">
    <property type="term" value="F:protein serine/threonine kinase activity"/>
    <property type="evidence" value="ECO:0007669"/>
    <property type="project" value="UniProtKB-KW"/>
</dbReference>
<evidence type="ECO:0000256" key="2">
    <source>
        <dbReference type="ARBA" id="ARBA00022679"/>
    </source>
</evidence>
<keyword evidence="3" id="KW-0418">Kinase</keyword>
<feature type="coiled-coil region" evidence="4">
    <location>
        <begin position="325"/>
        <end position="468"/>
    </location>
</feature>
<dbReference type="PROSITE" id="PS51158">
    <property type="entry name" value="ALPHA_KINASE"/>
    <property type="match status" value="1"/>
</dbReference>
<reference evidence="6" key="1">
    <citation type="submission" date="2021-01" db="EMBL/GenBank/DDBJ databases">
        <authorList>
            <consortium name="Genoscope - CEA"/>
            <person name="William W."/>
        </authorList>
    </citation>
    <scope>NUCLEOTIDE SEQUENCE</scope>
</reference>
<dbReference type="OrthoDB" id="301415at2759"/>
<evidence type="ECO:0000256" key="4">
    <source>
        <dbReference type="SAM" id="Coils"/>
    </source>
</evidence>
<evidence type="ECO:0000313" key="7">
    <source>
        <dbReference type="Proteomes" id="UP000683925"/>
    </source>
</evidence>
<evidence type="ECO:0000256" key="1">
    <source>
        <dbReference type="ARBA" id="ARBA00022527"/>
    </source>
</evidence>
<dbReference type="InterPro" id="IPR004166">
    <property type="entry name" value="a-kinase_dom"/>
</dbReference>
<evidence type="ECO:0000313" key="6">
    <source>
        <dbReference type="EMBL" id="CAD8177499.1"/>
    </source>
</evidence>
<dbReference type="GO" id="GO:0005524">
    <property type="term" value="F:ATP binding"/>
    <property type="evidence" value="ECO:0007669"/>
    <property type="project" value="InterPro"/>
</dbReference>
<dbReference type="InterPro" id="IPR052969">
    <property type="entry name" value="Thr-specific_kinase-like"/>
</dbReference>
<evidence type="ECO:0000259" key="5">
    <source>
        <dbReference type="PROSITE" id="PS51158"/>
    </source>
</evidence>
<dbReference type="GO" id="GO:0005737">
    <property type="term" value="C:cytoplasm"/>
    <property type="evidence" value="ECO:0007669"/>
    <property type="project" value="TreeGrafter"/>
</dbReference>
<dbReference type="PANTHER" id="PTHR47763">
    <property type="entry name" value="ALPHA-PROTEIN KINASE VWKA"/>
    <property type="match status" value="1"/>
</dbReference>
<dbReference type="OMA" id="LMVTNIQ"/>
<dbReference type="EMBL" id="CAJJDP010000068">
    <property type="protein sequence ID" value="CAD8177499.1"/>
    <property type="molecule type" value="Genomic_DNA"/>
</dbReference>
<organism evidence="6 7">
    <name type="scientific">Paramecium octaurelia</name>
    <dbReference type="NCBI Taxonomy" id="43137"/>
    <lineage>
        <taxon>Eukaryota</taxon>
        <taxon>Sar</taxon>
        <taxon>Alveolata</taxon>
        <taxon>Ciliophora</taxon>
        <taxon>Intramacronucleata</taxon>
        <taxon>Oligohymenophorea</taxon>
        <taxon>Peniculida</taxon>
        <taxon>Parameciidae</taxon>
        <taxon>Paramecium</taxon>
    </lineage>
</organism>
<name>A0A8S1VPK6_PAROT</name>
<feature type="coiled-coil region" evidence="4">
    <location>
        <begin position="105"/>
        <end position="222"/>
    </location>
</feature>
<proteinExistence type="predicted"/>
<gene>
    <name evidence="6" type="ORF">POCTA_138.1.T0690061</name>
</gene>
<accession>A0A8S1VPK6</accession>